<keyword evidence="2" id="KW-1185">Reference proteome</keyword>
<accession>A0ABN8SGZ4</accession>
<dbReference type="Proteomes" id="UP001159427">
    <property type="component" value="Unassembled WGS sequence"/>
</dbReference>
<comment type="caution">
    <text evidence="1">The sequence shown here is derived from an EMBL/GenBank/DDBJ whole genome shotgun (WGS) entry which is preliminary data.</text>
</comment>
<reference evidence="1 2" key="1">
    <citation type="submission" date="2022-05" db="EMBL/GenBank/DDBJ databases">
        <authorList>
            <consortium name="Genoscope - CEA"/>
            <person name="William W."/>
        </authorList>
    </citation>
    <scope>NUCLEOTIDE SEQUENCE [LARGE SCALE GENOMIC DNA]</scope>
</reference>
<protein>
    <submittedName>
        <fullName evidence="1">Uncharacterized protein</fullName>
    </submittedName>
</protein>
<proteinExistence type="predicted"/>
<name>A0ABN8SGZ4_9CNID</name>
<dbReference type="EMBL" id="CALNXI010002623">
    <property type="protein sequence ID" value="CAH3189495.1"/>
    <property type="molecule type" value="Genomic_DNA"/>
</dbReference>
<evidence type="ECO:0000313" key="2">
    <source>
        <dbReference type="Proteomes" id="UP001159427"/>
    </source>
</evidence>
<sequence length="73" mass="8379">MILEGVTRLRTKPTLGDVDINFCDPARLPKPLSGCLSKKQLDEIRQWVQQYVKRVRQNTTGTFQHKTSQAPCH</sequence>
<evidence type="ECO:0000313" key="1">
    <source>
        <dbReference type="EMBL" id="CAH3189495.1"/>
    </source>
</evidence>
<gene>
    <name evidence="1" type="ORF">PEVE_00019455</name>
</gene>
<organism evidence="1 2">
    <name type="scientific">Porites evermanni</name>
    <dbReference type="NCBI Taxonomy" id="104178"/>
    <lineage>
        <taxon>Eukaryota</taxon>
        <taxon>Metazoa</taxon>
        <taxon>Cnidaria</taxon>
        <taxon>Anthozoa</taxon>
        <taxon>Hexacorallia</taxon>
        <taxon>Scleractinia</taxon>
        <taxon>Fungiina</taxon>
        <taxon>Poritidae</taxon>
        <taxon>Porites</taxon>
    </lineage>
</organism>